<dbReference type="Gene3D" id="1.10.10.10">
    <property type="entry name" value="Winged helix-like DNA-binding domain superfamily/Winged helix DNA-binding domain"/>
    <property type="match status" value="1"/>
</dbReference>
<dbReference type="GO" id="GO:0003677">
    <property type="term" value="F:DNA binding"/>
    <property type="evidence" value="ECO:0007669"/>
    <property type="project" value="UniProtKB-KW"/>
</dbReference>
<name>B6FXI3_PEPHT</name>
<keyword evidence="1" id="KW-0805">Transcription regulation</keyword>
<dbReference type="STRING" id="500633.CLOHIR_00582"/>
<reference evidence="5 6" key="2">
    <citation type="submission" date="2008-10" db="EMBL/GenBank/DDBJ databases">
        <title>Draft genome sequence of Clostridium hiranonis (DSM 13275).</title>
        <authorList>
            <person name="Sudarsanam P."/>
            <person name="Ley R."/>
            <person name="Guruge J."/>
            <person name="Turnbaugh P.J."/>
            <person name="Mahowald M."/>
            <person name="Liep D."/>
            <person name="Gordon J."/>
        </authorList>
    </citation>
    <scope>NUCLEOTIDE SEQUENCE [LARGE SCALE GENOMIC DNA]</scope>
    <source>
        <strain evidence="5 6">DSM 13275</strain>
    </source>
</reference>
<dbReference type="HOGENOM" id="CLU_017584_10_0_9"/>
<dbReference type="AlphaFoldDB" id="B6FXI3"/>
<dbReference type="SMART" id="SM00345">
    <property type="entry name" value="HTH_GNTR"/>
    <property type="match status" value="1"/>
</dbReference>
<evidence type="ECO:0000256" key="3">
    <source>
        <dbReference type="ARBA" id="ARBA00023163"/>
    </source>
</evidence>
<dbReference type="SUPFAM" id="SSF46785">
    <property type="entry name" value="Winged helix' DNA-binding domain"/>
    <property type="match status" value="1"/>
</dbReference>
<dbReference type="RefSeq" id="WP_006439511.1">
    <property type="nucleotide sequence ID" value="NZ_DS995355.1"/>
</dbReference>
<dbReference type="eggNOG" id="COG1725">
    <property type="taxonomic scope" value="Bacteria"/>
</dbReference>
<dbReference type="OrthoDB" id="163333at2"/>
<dbReference type="InterPro" id="IPR036388">
    <property type="entry name" value="WH-like_DNA-bd_sf"/>
</dbReference>
<evidence type="ECO:0000313" key="5">
    <source>
        <dbReference type="EMBL" id="EEA85768.1"/>
    </source>
</evidence>
<sequence>MYFEIDSSSPIYLQIIKNIKRRIIIGELMPGDEIPSRREMASSLKVNLNTVQKAYKEMGDMELITTFGNHQSRITSNPEIIASLKAEMVNESLEKFIKDMKSIKVEKEEIIKLIERFYD</sequence>
<proteinExistence type="predicted"/>
<evidence type="ECO:0000256" key="2">
    <source>
        <dbReference type="ARBA" id="ARBA00023125"/>
    </source>
</evidence>
<reference evidence="5 6" key="1">
    <citation type="submission" date="2008-09" db="EMBL/GenBank/DDBJ databases">
        <authorList>
            <person name="Fulton L."/>
            <person name="Clifton S."/>
            <person name="Fulton B."/>
            <person name="Xu J."/>
            <person name="Minx P."/>
            <person name="Pepin K.H."/>
            <person name="Johnson M."/>
            <person name="Thiruvilangam P."/>
            <person name="Bhonagiri V."/>
            <person name="Nash W.E."/>
            <person name="Mardis E.R."/>
            <person name="Wilson R.K."/>
        </authorList>
    </citation>
    <scope>NUCLEOTIDE SEQUENCE [LARGE SCALE GENOMIC DNA]</scope>
    <source>
        <strain evidence="5 6">DSM 13275</strain>
    </source>
</reference>
<dbReference type="GO" id="GO:0003700">
    <property type="term" value="F:DNA-binding transcription factor activity"/>
    <property type="evidence" value="ECO:0007669"/>
    <property type="project" value="InterPro"/>
</dbReference>
<keyword evidence="2" id="KW-0238">DNA-binding</keyword>
<dbReference type="Pfam" id="PF00392">
    <property type="entry name" value="GntR"/>
    <property type="match status" value="1"/>
</dbReference>
<accession>B6FXI3</accession>
<evidence type="ECO:0000313" key="6">
    <source>
        <dbReference type="Proteomes" id="UP000003178"/>
    </source>
</evidence>
<dbReference type="InterPro" id="IPR036390">
    <property type="entry name" value="WH_DNA-bd_sf"/>
</dbReference>
<feature type="domain" description="HTH gntR-type" evidence="4">
    <location>
        <begin position="9"/>
        <end position="77"/>
    </location>
</feature>
<dbReference type="Proteomes" id="UP000003178">
    <property type="component" value="Unassembled WGS sequence"/>
</dbReference>
<gene>
    <name evidence="5" type="ORF">CLOHIR_00582</name>
</gene>
<dbReference type="PANTHER" id="PTHR38445">
    <property type="entry name" value="HTH-TYPE TRANSCRIPTIONAL REPRESSOR YTRA"/>
    <property type="match status" value="1"/>
</dbReference>
<dbReference type="InterPro" id="IPR000524">
    <property type="entry name" value="Tscrpt_reg_HTH_GntR"/>
</dbReference>
<dbReference type="EMBL" id="ABWP01000022">
    <property type="protein sequence ID" value="EEA85768.1"/>
    <property type="molecule type" value="Genomic_DNA"/>
</dbReference>
<evidence type="ECO:0000256" key="1">
    <source>
        <dbReference type="ARBA" id="ARBA00023015"/>
    </source>
</evidence>
<keyword evidence="6" id="KW-1185">Reference proteome</keyword>
<comment type="caution">
    <text evidence="5">The sequence shown here is derived from an EMBL/GenBank/DDBJ whole genome shotgun (WGS) entry which is preliminary data.</text>
</comment>
<organism evidence="5 6">
    <name type="scientific">Peptacetobacter hiranonis (strain DSM 13275 / JCM 10541 / KCTC 15199 / TO-931)</name>
    <name type="common">Clostridium hiranonis</name>
    <dbReference type="NCBI Taxonomy" id="500633"/>
    <lineage>
        <taxon>Bacteria</taxon>
        <taxon>Bacillati</taxon>
        <taxon>Bacillota</taxon>
        <taxon>Clostridia</taxon>
        <taxon>Peptostreptococcales</taxon>
        <taxon>Peptostreptococcaceae</taxon>
        <taxon>Peptacetobacter</taxon>
    </lineage>
</organism>
<dbReference type="PROSITE" id="PS50949">
    <property type="entry name" value="HTH_GNTR"/>
    <property type="match status" value="1"/>
</dbReference>
<protein>
    <submittedName>
        <fullName evidence="5">Transcriptional regulator, GntR family</fullName>
    </submittedName>
</protein>
<keyword evidence="3" id="KW-0804">Transcription</keyword>
<dbReference type="PANTHER" id="PTHR38445:SF6">
    <property type="entry name" value="GNTR-FAMILY TRANSCRIPTIONAL REGULATOR"/>
    <property type="match status" value="1"/>
</dbReference>
<evidence type="ECO:0000259" key="4">
    <source>
        <dbReference type="PROSITE" id="PS50949"/>
    </source>
</evidence>